<evidence type="ECO:0008006" key="3">
    <source>
        <dbReference type="Google" id="ProtNLM"/>
    </source>
</evidence>
<accession>A0ABT6NKI9</accession>
<dbReference type="SUPFAM" id="SSF48208">
    <property type="entry name" value="Six-hairpin glycosidases"/>
    <property type="match status" value="1"/>
</dbReference>
<keyword evidence="2" id="KW-1185">Reference proteome</keyword>
<name>A0ABT6NKI9_9BACT</name>
<organism evidence="1 2">
    <name type="scientific">Polyangium sorediatum</name>
    <dbReference type="NCBI Taxonomy" id="889274"/>
    <lineage>
        <taxon>Bacteria</taxon>
        <taxon>Pseudomonadati</taxon>
        <taxon>Myxococcota</taxon>
        <taxon>Polyangia</taxon>
        <taxon>Polyangiales</taxon>
        <taxon>Polyangiaceae</taxon>
        <taxon>Polyangium</taxon>
    </lineage>
</organism>
<protein>
    <recommendedName>
        <fullName evidence="3">Lipoprotein</fullName>
    </recommendedName>
</protein>
<proteinExistence type="predicted"/>
<evidence type="ECO:0000313" key="2">
    <source>
        <dbReference type="Proteomes" id="UP001160301"/>
    </source>
</evidence>
<evidence type="ECO:0000313" key="1">
    <source>
        <dbReference type="EMBL" id="MDI1428834.1"/>
    </source>
</evidence>
<comment type="caution">
    <text evidence="1">The sequence shown here is derived from an EMBL/GenBank/DDBJ whole genome shotgun (WGS) entry which is preliminary data.</text>
</comment>
<dbReference type="EMBL" id="JARZHI010000003">
    <property type="protein sequence ID" value="MDI1428834.1"/>
    <property type="molecule type" value="Genomic_DNA"/>
</dbReference>
<reference evidence="1 2" key="1">
    <citation type="submission" date="2023-04" db="EMBL/GenBank/DDBJ databases">
        <title>The genome sequence of Polyangium sorediatum DSM14670.</title>
        <authorList>
            <person name="Zhang X."/>
        </authorList>
    </citation>
    <scope>NUCLEOTIDE SEQUENCE [LARGE SCALE GENOMIC DNA]</scope>
    <source>
        <strain evidence="1 2">DSM 14670</strain>
    </source>
</reference>
<dbReference type="InterPro" id="IPR008928">
    <property type="entry name" value="6-hairpin_glycosidase_sf"/>
</dbReference>
<dbReference type="Proteomes" id="UP001160301">
    <property type="component" value="Unassembled WGS sequence"/>
</dbReference>
<sequence length="682" mass="72639">MSAILALAACTGRGYADPRTDVAPLRHAAPSPAPELLRFDIMSGSISNHFYRRGAVAAHLLTTSGAAPRLLVAFPAGNAGLVLGFAPLAQPTAFDLAHSTTLEGVELPDGMRGVTAHLAARAPALRVDHALLAGIRFLRDDMAGGLGPGAPSLAHEVDPGPPLTLRRTMLDGRRIELRIEPVEGSTLALENNDIVLHAGPSGDLHFFVTALHDEPPLAPFPVEDLLDAQAANDPQARKALAFLAYREKFLAGSWRFLTYFGRDTLLALYMLRPALETPAIEAGLGSVLDRLAPDGEVAHEEAIGEYAAWLHSMATPRPADLRAPVLDYKMIDDDFLLAPMAAAYLLDMPAGSARARGFLARKTPSGVLYRDALRNNLALVLARAAPYAAHPGPGTLVALKPGLRVGNWRDSEQGLGGGLIPFDVNVALVPAALRAAARLFASDLLGPDPAAADEARAYADAWKGVERHFRVEIPTATARARVNEYAVSVGLDGAAAVASIDTPVRFFALALDAAGQPIPVMHSDTAFVLLFDEPSPEVLTLVAHELLRPFPAGLHTDVGMLVANPAYAGDAALAAMFTRADYHGTVVWSWQQAAMAAGLSRQLARKDLPAATREALVLAERVLWEGIEATHARRAEELWSWEPAGGKAVLLPFGQARGHVDESNALQLWSTVYLALRPPPRL</sequence>
<dbReference type="RefSeq" id="WP_284720071.1">
    <property type="nucleotide sequence ID" value="NZ_JARZHI010000003.1"/>
</dbReference>
<gene>
    <name evidence="1" type="ORF">QHF89_04990</name>
</gene>